<evidence type="ECO:0000313" key="6">
    <source>
        <dbReference type="Proteomes" id="UP000245699"/>
    </source>
</evidence>
<dbReference type="STRING" id="61424.A0A2T9YIG0"/>
<reference evidence="5 6" key="1">
    <citation type="journal article" date="2018" name="MBio">
        <title>Comparative Genomics Reveals the Core Gene Toolbox for the Fungus-Insect Symbiosis.</title>
        <authorList>
            <person name="Wang Y."/>
            <person name="Stata M."/>
            <person name="Wang W."/>
            <person name="Stajich J.E."/>
            <person name="White M.M."/>
            <person name="Moncalvo J.M."/>
        </authorList>
    </citation>
    <scope>NUCLEOTIDE SEQUENCE [LARGE SCALE GENOMIC DNA]</scope>
    <source>
        <strain evidence="5 6">AUS-77-4</strain>
    </source>
</reference>
<accession>A0A2T9YIG0</accession>
<name>A0A2T9YIG0_9FUNG</name>
<dbReference type="Proteomes" id="UP000245699">
    <property type="component" value="Unassembled WGS sequence"/>
</dbReference>
<dbReference type="AlphaFoldDB" id="A0A2T9YIG0"/>
<dbReference type="InterPro" id="IPR004087">
    <property type="entry name" value="KH_dom"/>
</dbReference>
<organism evidence="5 6">
    <name type="scientific">Furculomyces boomerangus</name>
    <dbReference type="NCBI Taxonomy" id="61424"/>
    <lineage>
        <taxon>Eukaryota</taxon>
        <taxon>Fungi</taxon>
        <taxon>Fungi incertae sedis</taxon>
        <taxon>Zoopagomycota</taxon>
        <taxon>Kickxellomycotina</taxon>
        <taxon>Harpellomycetes</taxon>
        <taxon>Harpellales</taxon>
        <taxon>Harpellaceae</taxon>
        <taxon>Furculomyces</taxon>
    </lineage>
</organism>
<dbReference type="CDD" id="cd22456">
    <property type="entry name" value="KH-I_Rnc1_rpt2"/>
    <property type="match status" value="1"/>
</dbReference>
<comment type="caution">
    <text evidence="5">The sequence shown here is derived from an EMBL/GenBank/DDBJ whole genome shotgun (WGS) entry which is preliminary data.</text>
</comment>
<keyword evidence="1" id="KW-0677">Repeat</keyword>
<dbReference type="InterPro" id="IPR004088">
    <property type="entry name" value="KH_dom_type_1"/>
</dbReference>
<dbReference type="PANTHER" id="PTHR10288">
    <property type="entry name" value="KH DOMAIN CONTAINING RNA BINDING PROTEIN"/>
    <property type="match status" value="1"/>
</dbReference>
<dbReference type="Pfam" id="PF00013">
    <property type="entry name" value="KH_1"/>
    <property type="match status" value="3"/>
</dbReference>
<dbReference type="CDD" id="cd22455">
    <property type="entry name" value="KH-I_Rnc1_rpt1"/>
    <property type="match status" value="1"/>
</dbReference>
<dbReference type="SMART" id="SM00322">
    <property type="entry name" value="KH"/>
    <property type="match status" value="3"/>
</dbReference>
<keyword evidence="6" id="KW-1185">Reference proteome</keyword>
<evidence type="ECO:0000259" key="4">
    <source>
        <dbReference type="SMART" id="SM00322"/>
    </source>
</evidence>
<evidence type="ECO:0000256" key="2">
    <source>
        <dbReference type="PROSITE-ProRule" id="PRU00117"/>
    </source>
</evidence>
<feature type="domain" description="K Homology" evidence="4">
    <location>
        <begin position="167"/>
        <end position="238"/>
    </location>
</feature>
<dbReference type="InterPro" id="IPR036612">
    <property type="entry name" value="KH_dom_type_1_sf"/>
</dbReference>
<dbReference type="OrthoDB" id="1937934at2759"/>
<dbReference type="PROSITE" id="PS50084">
    <property type="entry name" value="KH_TYPE_1"/>
    <property type="match status" value="3"/>
</dbReference>
<proteinExistence type="predicted"/>
<feature type="domain" description="K Homology" evidence="4">
    <location>
        <begin position="369"/>
        <end position="440"/>
    </location>
</feature>
<feature type="domain" description="K Homology" evidence="4">
    <location>
        <begin position="74"/>
        <end position="144"/>
    </location>
</feature>
<dbReference type="Gene3D" id="3.30.1370.10">
    <property type="entry name" value="K Homology domain, type 1"/>
    <property type="match status" value="3"/>
</dbReference>
<dbReference type="CDD" id="cd22457">
    <property type="entry name" value="KH-I_Rnc1_rpt3"/>
    <property type="match status" value="1"/>
</dbReference>
<dbReference type="GO" id="GO:0003723">
    <property type="term" value="F:RNA binding"/>
    <property type="evidence" value="ECO:0007669"/>
    <property type="project" value="UniProtKB-UniRule"/>
</dbReference>
<dbReference type="InterPro" id="IPR049786">
    <property type="entry name" value="Rnc1_KH-I_3"/>
</dbReference>
<keyword evidence="2" id="KW-0694">RNA-binding</keyword>
<dbReference type="EMBL" id="MBFT01000386">
    <property type="protein sequence ID" value="PVU92074.1"/>
    <property type="molecule type" value="Genomic_DNA"/>
</dbReference>
<dbReference type="SUPFAM" id="SSF54791">
    <property type="entry name" value="Eukaryotic type KH-domain (KH-domain type I)"/>
    <property type="match status" value="3"/>
</dbReference>
<protein>
    <recommendedName>
        <fullName evidence="4">K Homology domain-containing protein</fullName>
    </recommendedName>
</protein>
<evidence type="ECO:0000256" key="1">
    <source>
        <dbReference type="ARBA" id="ARBA00022737"/>
    </source>
</evidence>
<gene>
    <name evidence="5" type="ORF">BB559_003854</name>
</gene>
<evidence type="ECO:0000256" key="3">
    <source>
        <dbReference type="SAM" id="MobiDB-lite"/>
    </source>
</evidence>
<evidence type="ECO:0000313" key="5">
    <source>
        <dbReference type="EMBL" id="PVU92074.1"/>
    </source>
</evidence>
<feature type="region of interest" description="Disordered" evidence="3">
    <location>
        <begin position="45"/>
        <end position="72"/>
    </location>
</feature>
<sequence>MNYFQSSDSISATSILSQYPNIGSNQNGSEKSIISYGAFEKKAFPRASSDSEDAASTTESTTPELKSSADPETTQLTIRALVSTKEAGIIIGKGGKNVADLRDAAKVKAGVSKVVPGIQDRVLSITGILENVSNAYELVAQNLADNLVTGPATTTVLSNNVEIPKKPSIIVRILISHNLMGTIIGKQGVKIKNIQDNSGARLVATKEMLPQSTERVVEIHGTISEIKVAISEVGKCLMEDCDRGVGTVLYNPAARVPTVSSVSNPYVNNPRASVDFAQSDLDTSNFTSNVGYLRNRSYTTSNSMINPAHDLFVSSIPLPPQNDLGFTLTNHSSLAGSDRLLPPHLSLANRLRSQSVSTHPRMSFHQTPEIHTQEISIPGDMVGCIIGKGGTRISEIRRISGSRIEIAKSSDPESGERLFTISGTSECNEKALYLLYGQLEAERERRLANARLAANFEQINELQLSE</sequence>